<comment type="similarity">
    <text evidence="1">Belongs to the sulfatase family.</text>
</comment>
<dbReference type="InterPro" id="IPR024607">
    <property type="entry name" value="Sulfatase_CS"/>
</dbReference>
<evidence type="ECO:0000313" key="8">
    <source>
        <dbReference type="Proteomes" id="UP001202248"/>
    </source>
</evidence>
<dbReference type="SUPFAM" id="SSF53649">
    <property type="entry name" value="Alkaline phosphatase-like"/>
    <property type="match status" value="1"/>
</dbReference>
<comment type="caution">
    <text evidence="7">The sequence shown here is derived from an EMBL/GenBank/DDBJ whole genome shotgun (WGS) entry which is preliminary data.</text>
</comment>
<evidence type="ECO:0000259" key="6">
    <source>
        <dbReference type="Pfam" id="PF00884"/>
    </source>
</evidence>
<dbReference type="PANTHER" id="PTHR42693:SF53">
    <property type="entry name" value="ENDO-4-O-SULFATASE"/>
    <property type="match status" value="1"/>
</dbReference>
<evidence type="ECO:0000313" key="7">
    <source>
        <dbReference type="EMBL" id="MCH5598206.1"/>
    </source>
</evidence>
<evidence type="ECO:0000256" key="2">
    <source>
        <dbReference type="ARBA" id="ARBA00022723"/>
    </source>
</evidence>
<keyword evidence="8" id="KW-1185">Reference proteome</keyword>
<protein>
    <submittedName>
        <fullName evidence="7">Sulfatase-like hydrolase/transferase</fullName>
    </submittedName>
</protein>
<accession>A0ABS9SIS5</accession>
<dbReference type="Pfam" id="PF00884">
    <property type="entry name" value="Sulfatase"/>
    <property type="match status" value="1"/>
</dbReference>
<dbReference type="PROSITE" id="PS00523">
    <property type="entry name" value="SULFATASE_1"/>
    <property type="match status" value="1"/>
</dbReference>
<feature type="domain" description="Sulfatase N-terminal" evidence="6">
    <location>
        <begin position="23"/>
        <end position="335"/>
    </location>
</feature>
<dbReference type="Proteomes" id="UP001202248">
    <property type="component" value="Unassembled WGS sequence"/>
</dbReference>
<evidence type="ECO:0000256" key="4">
    <source>
        <dbReference type="ARBA" id="ARBA00022837"/>
    </source>
</evidence>
<feature type="signal peptide" evidence="5">
    <location>
        <begin position="1"/>
        <end position="20"/>
    </location>
</feature>
<keyword evidence="2" id="KW-0479">Metal-binding</keyword>
<evidence type="ECO:0000256" key="5">
    <source>
        <dbReference type="SAM" id="SignalP"/>
    </source>
</evidence>
<keyword evidence="4" id="KW-0106">Calcium</keyword>
<dbReference type="EMBL" id="JAKWBL010000001">
    <property type="protein sequence ID" value="MCH5598206.1"/>
    <property type="molecule type" value="Genomic_DNA"/>
</dbReference>
<dbReference type="InterPro" id="IPR000917">
    <property type="entry name" value="Sulfatase_N"/>
</dbReference>
<organism evidence="7 8">
    <name type="scientific">Niabella ginsengisoli</name>
    <dbReference type="NCBI Taxonomy" id="522298"/>
    <lineage>
        <taxon>Bacteria</taxon>
        <taxon>Pseudomonadati</taxon>
        <taxon>Bacteroidota</taxon>
        <taxon>Chitinophagia</taxon>
        <taxon>Chitinophagales</taxon>
        <taxon>Chitinophagaceae</taxon>
        <taxon>Niabella</taxon>
    </lineage>
</organism>
<gene>
    <name evidence="7" type="ORF">MKP09_09950</name>
</gene>
<feature type="chain" id="PRO_5046309447" evidence="5">
    <location>
        <begin position="21"/>
        <end position="395"/>
    </location>
</feature>
<proteinExistence type="inferred from homology"/>
<evidence type="ECO:0000256" key="3">
    <source>
        <dbReference type="ARBA" id="ARBA00022801"/>
    </source>
</evidence>
<dbReference type="InterPro" id="IPR017850">
    <property type="entry name" value="Alkaline_phosphatase_core_sf"/>
</dbReference>
<reference evidence="7 8" key="1">
    <citation type="submission" date="2022-02" db="EMBL/GenBank/DDBJ databases">
        <authorList>
            <person name="Min J."/>
        </authorList>
    </citation>
    <scope>NUCLEOTIDE SEQUENCE [LARGE SCALE GENOMIC DNA]</scope>
    <source>
        <strain evidence="7 8">GR10-1</strain>
    </source>
</reference>
<keyword evidence="3" id="KW-0378">Hydrolase</keyword>
<keyword evidence="5" id="KW-0732">Signal</keyword>
<sequence length="395" mass="44239">MMRNFFIVSLTLIFSFSLNAQKKNIVLILSDDAGYADFGFQSSRFIPTPNIDKIAMEGAKFTNAYVTGAVCSPSRAGLLTGINQPEFGTIHNYIKGGKYNITQDEYGIPQHVKLVGDYLKPLGYKCGIVGKWHEGFSKPFHPNTRGFDYFWGFLWGSSNYFTGTAVEVQENGTPVDPKNIPYMTDAIADKTIAFIEREKDHPFFVYVSFNAIHTPQESKKEHLELFLDKYSDDKRKLQNAAMTHSLDENVGKILDKLEQLGLKENTIVIFTNDNGGQVKVNHADNFPLRGMKGDAYEGGIRVPMAICWPGKIKPGTVSDGIASSLDFLPTFLEAACENPNIYKALRGHSLVDIALNESRYKKEHYTGSSARIKALSEMEIGNLFYYLEKARNCTI</sequence>
<dbReference type="PANTHER" id="PTHR42693">
    <property type="entry name" value="ARYLSULFATASE FAMILY MEMBER"/>
    <property type="match status" value="1"/>
</dbReference>
<dbReference type="RefSeq" id="WP_240827613.1">
    <property type="nucleotide sequence ID" value="NZ_JAKWBL010000001.1"/>
</dbReference>
<evidence type="ECO:0000256" key="1">
    <source>
        <dbReference type="ARBA" id="ARBA00008779"/>
    </source>
</evidence>
<dbReference type="InterPro" id="IPR050738">
    <property type="entry name" value="Sulfatase"/>
</dbReference>
<dbReference type="Gene3D" id="3.40.720.10">
    <property type="entry name" value="Alkaline Phosphatase, subunit A"/>
    <property type="match status" value="1"/>
</dbReference>
<name>A0ABS9SIS5_9BACT</name>